<feature type="DNA-binding region" description="HMG box" evidence="3">
    <location>
        <begin position="117"/>
        <end position="183"/>
    </location>
</feature>
<feature type="region of interest" description="Disordered" evidence="4">
    <location>
        <begin position="68"/>
        <end position="122"/>
    </location>
</feature>
<accession>A0A9P5H7Z2</accession>
<dbReference type="InterPro" id="IPR051965">
    <property type="entry name" value="ChromReg_NeuronalGeneExpr"/>
</dbReference>
<feature type="compositionally biased region" description="Basic and acidic residues" evidence="4">
    <location>
        <begin position="76"/>
        <end position="96"/>
    </location>
</feature>
<feature type="compositionally biased region" description="Basic and acidic residues" evidence="4">
    <location>
        <begin position="322"/>
        <end position="331"/>
    </location>
</feature>
<dbReference type="Pfam" id="PF00536">
    <property type="entry name" value="SAM_1"/>
    <property type="match status" value="1"/>
</dbReference>
<feature type="compositionally biased region" description="Polar residues" evidence="4">
    <location>
        <begin position="266"/>
        <end position="292"/>
    </location>
</feature>
<feature type="compositionally biased region" description="Polar residues" evidence="4">
    <location>
        <begin position="225"/>
        <end position="240"/>
    </location>
</feature>
<feature type="region of interest" description="Disordered" evidence="4">
    <location>
        <begin position="201"/>
        <end position="414"/>
    </location>
</feature>
<evidence type="ECO:0000256" key="4">
    <source>
        <dbReference type="SAM" id="MobiDB-lite"/>
    </source>
</evidence>
<dbReference type="GO" id="GO:0010468">
    <property type="term" value="P:regulation of gene expression"/>
    <property type="evidence" value="ECO:0007669"/>
    <property type="project" value="TreeGrafter"/>
</dbReference>
<evidence type="ECO:0000313" key="7">
    <source>
        <dbReference type="Proteomes" id="UP000722485"/>
    </source>
</evidence>
<evidence type="ECO:0000256" key="2">
    <source>
        <dbReference type="ARBA" id="ARBA00023242"/>
    </source>
</evidence>
<name>A0A9P5H7Z2_9HYPO</name>
<dbReference type="PROSITE" id="PS50118">
    <property type="entry name" value="HMG_BOX_2"/>
    <property type="match status" value="1"/>
</dbReference>
<dbReference type="PANTHER" id="PTHR46040:SF3">
    <property type="entry name" value="HIGH MOBILITY GROUP PROTEIN 2"/>
    <property type="match status" value="1"/>
</dbReference>
<gene>
    <name evidence="6" type="ORF">G7Z17_g4818</name>
</gene>
<dbReference type="InterPro" id="IPR036910">
    <property type="entry name" value="HMG_box_dom_sf"/>
</dbReference>
<feature type="compositionally biased region" description="Polar residues" evidence="4">
    <location>
        <begin position="395"/>
        <end position="406"/>
    </location>
</feature>
<evidence type="ECO:0000256" key="3">
    <source>
        <dbReference type="PROSITE-ProRule" id="PRU00267"/>
    </source>
</evidence>
<organism evidence="6 7">
    <name type="scientific">Cylindrodendrum hubeiense</name>
    <dbReference type="NCBI Taxonomy" id="595255"/>
    <lineage>
        <taxon>Eukaryota</taxon>
        <taxon>Fungi</taxon>
        <taxon>Dikarya</taxon>
        <taxon>Ascomycota</taxon>
        <taxon>Pezizomycotina</taxon>
        <taxon>Sordariomycetes</taxon>
        <taxon>Hypocreomycetidae</taxon>
        <taxon>Hypocreales</taxon>
        <taxon>Nectriaceae</taxon>
        <taxon>Cylindrodendrum</taxon>
    </lineage>
</organism>
<dbReference type="Gene3D" id="1.10.30.10">
    <property type="entry name" value="High mobility group box domain"/>
    <property type="match status" value="1"/>
</dbReference>
<dbReference type="EMBL" id="JAANBB010000073">
    <property type="protein sequence ID" value="KAF7551676.1"/>
    <property type="molecule type" value="Genomic_DNA"/>
</dbReference>
<protein>
    <recommendedName>
        <fullName evidence="5">HMG box domain-containing protein</fullName>
    </recommendedName>
</protein>
<feature type="region of interest" description="Disordered" evidence="4">
    <location>
        <begin position="485"/>
        <end position="504"/>
    </location>
</feature>
<dbReference type="GO" id="GO:0005634">
    <property type="term" value="C:nucleus"/>
    <property type="evidence" value="ECO:0007669"/>
    <property type="project" value="UniProtKB-UniRule"/>
</dbReference>
<dbReference type="SUPFAM" id="SSF47769">
    <property type="entry name" value="SAM/Pointed domain"/>
    <property type="match status" value="1"/>
</dbReference>
<keyword evidence="7" id="KW-1185">Reference proteome</keyword>
<feature type="compositionally biased region" description="Basic and acidic residues" evidence="4">
    <location>
        <begin position="211"/>
        <end position="221"/>
    </location>
</feature>
<dbReference type="OrthoDB" id="1919336at2759"/>
<evidence type="ECO:0000256" key="1">
    <source>
        <dbReference type="ARBA" id="ARBA00023125"/>
    </source>
</evidence>
<keyword evidence="1 3" id="KW-0238">DNA-binding</keyword>
<dbReference type="SUPFAM" id="SSF47095">
    <property type="entry name" value="HMG-box"/>
    <property type="match status" value="1"/>
</dbReference>
<feature type="domain" description="HMG box" evidence="5">
    <location>
        <begin position="117"/>
        <end position="183"/>
    </location>
</feature>
<sequence length="531" mass="57596">MAPELEAIFGELGLAQYLDAFVEQGFDEWDIILDIQESDLDVLGVKLGHRRKLQRRIANARGISPSASLVSPVRPAAEDVKPDTPRAEPSRPEGTHEVQGVAKRKYRRHPKPDENAPERPPSAYVLFSNKMREDLKSQNLSFTEIAKLVGENWQNLVPTEKEAYESQANTDKEKYHRDLMEYKKTHEFKKYIQYLQEFKDKQTKQNQASDASKRPKLEPAKLRNGGSSSSNAATPGINTPSGSGSGSGSERFQGSEPPPSRKERMNSITSIAESQHSAAPTMLSQTNSNDDAMSSPRGSHYDTVSPNEPPRYHAQRPPSWREGGRGGEPPHQHLPSLSDMLDDGRKGMSPNPGGEGNPYSSGFVAANHPRLVPEVLNGLPPTTAPRMPLLRHDQSSNSSVGSTSPAMSIARTPGEGSLPIHALLSYQTVSTPGAFDRGPQMAAGATPSPTDLARPQFGHSAGPRGYGSRGVLSTGQLVNAEQSGEGGVLATPAPHFAAKGEDKPARTRLDGVSALLRAGEIVESHDRDERR</sequence>
<evidence type="ECO:0000313" key="6">
    <source>
        <dbReference type="EMBL" id="KAF7551676.1"/>
    </source>
</evidence>
<dbReference type="SMART" id="SM00398">
    <property type="entry name" value="HMG"/>
    <property type="match status" value="1"/>
</dbReference>
<dbReference type="PANTHER" id="PTHR46040">
    <property type="entry name" value="HIGH MOBILITY GROUP PROTEIN 2"/>
    <property type="match status" value="1"/>
</dbReference>
<dbReference type="InterPro" id="IPR001660">
    <property type="entry name" value="SAM"/>
</dbReference>
<dbReference type="GO" id="GO:0003677">
    <property type="term" value="F:DNA binding"/>
    <property type="evidence" value="ECO:0007669"/>
    <property type="project" value="UniProtKB-UniRule"/>
</dbReference>
<dbReference type="AlphaFoldDB" id="A0A9P5H7Z2"/>
<dbReference type="Proteomes" id="UP000722485">
    <property type="component" value="Unassembled WGS sequence"/>
</dbReference>
<dbReference type="Pfam" id="PF00505">
    <property type="entry name" value="HMG_box"/>
    <property type="match status" value="1"/>
</dbReference>
<keyword evidence="2 3" id="KW-0539">Nucleus</keyword>
<proteinExistence type="predicted"/>
<dbReference type="SMART" id="SM00454">
    <property type="entry name" value="SAM"/>
    <property type="match status" value="1"/>
</dbReference>
<dbReference type="InterPro" id="IPR013761">
    <property type="entry name" value="SAM/pointed_sf"/>
</dbReference>
<dbReference type="Gene3D" id="1.10.150.50">
    <property type="entry name" value="Transcription Factor, Ets-1"/>
    <property type="match status" value="1"/>
</dbReference>
<evidence type="ECO:0000259" key="5">
    <source>
        <dbReference type="PROSITE" id="PS50118"/>
    </source>
</evidence>
<reference evidence="6" key="1">
    <citation type="submission" date="2020-03" db="EMBL/GenBank/DDBJ databases">
        <title>Draft Genome Sequence of Cylindrodendrum hubeiense.</title>
        <authorList>
            <person name="Buettner E."/>
            <person name="Kellner H."/>
        </authorList>
    </citation>
    <scope>NUCLEOTIDE SEQUENCE</scope>
    <source>
        <strain evidence="6">IHI 201604</strain>
    </source>
</reference>
<dbReference type="InterPro" id="IPR009071">
    <property type="entry name" value="HMG_box_dom"/>
</dbReference>
<comment type="caution">
    <text evidence="6">The sequence shown here is derived from an EMBL/GenBank/DDBJ whole genome shotgun (WGS) entry which is preliminary data.</text>
</comment>
<feature type="region of interest" description="Disordered" evidence="4">
    <location>
        <begin position="434"/>
        <end position="470"/>
    </location>
</feature>